<dbReference type="GO" id="GO:0003724">
    <property type="term" value="F:RNA helicase activity"/>
    <property type="evidence" value="ECO:0007669"/>
    <property type="project" value="UniProtKB-EC"/>
</dbReference>
<evidence type="ECO:0000256" key="3">
    <source>
        <dbReference type="ARBA" id="ARBA00022801"/>
    </source>
</evidence>
<reference evidence="9 10" key="1">
    <citation type="submission" date="2014-04" db="EMBL/GenBank/DDBJ databases">
        <authorList>
            <consortium name="DOE Joint Genome Institute"/>
            <person name="Kuo A."/>
            <person name="Zuccaro A."/>
            <person name="Kohler A."/>
            <person name="Nagy L.G."/>
            <person name="Floudas D."/>
            <person name="Copeland A."/>
            <person name="Barry K.W."/>
            <person name="Cichocki N."/>
            <person name="Veneault-Fourrey C."/>
            <person name="LaButti K."/>
            <person name="Lindquist E.A."/>
            <person name="Lipzen A."/>
            <person name="Lundell T."/>
            <person name="Morin E."/>
            <person name="Murat C."/>
            <person name="Sun H."/>
            <person name="Tunlid A."/>
            <person name="Henrissat B."/>
            <person name="Grigoriev I.V."/>
            <person name="Hibbett D.S."/>
            <person name="Martin F."/>
            <person name="Nordberg H.P."/>
            <person name="Cantor M.N."/>
            <person name="Hua S.X."/>
        </authorList>
    </citation>
    <scope>NUCLEOTIDE SEQUENCE [LARGE SCALE GENOMIC DNA]</scope>
    <source>
        <strain evidence="9 10">MAFF 305830</strain>
    </source>
</reference>
<dbReference type="InterPro" id="IPR048333">
    <property type="entry name" value="HA2_WH"/>
</dbReference>
<dbReference type="Proteomes" id="UP000054097">
    <property type="component" value="Unassembled WGS sequence"/>
</dbReference>
<keyword evidence="2" id="KW-0547">Nucleotide-binding</keyword>
<evidence type="ECO:0000256" key="2">
    <source>
        <dbReference type="ARBA" id="ARBA00022741"/>
    </source>
</evidence>
<keyword evidence="5" id="KW-0067">ATP-binding</keyword>
<dbReference type="Pfam" id="PF04408">
    <property type="entry name" value="WHD_HA2"/>
    <property type="match status" value="1"/>
</dbReference>
<dbReference type="InterPro" id="IPR049945">
    <property type="entry name" value="AAA_22"/>
</dbReference>
<dbReference type="OrthoDB" id="10253254at2759"/>
<evidence type="ECO:0000259" key="8">
    <source>
        <dbReference type="PROSITE" id="PS51194"/>
    </source>
</evidence>
<proteinExistence type="predicted"/>
<dbReference type="GO" id="GO:0045943">
    <property type="term" value="P:positive regulation of transcription by RNA polymerase I"/>
    <property type="evidence" value="ECO:0007669"/>
    <property type="project" value="TreeGrafter"/>
</dbReference>
<dbReference type="STRING" id="933852.A0A0C2WE19"/>
<dbReference type="SUPFAM" id="SSF52540">
    <property type="entry name" value="P-loop containing nucleoside triphosphate hydrolases"/>
    <property type="match status" value="1"/>
</dbReference>
<dbReference type="GO" id="GO:0005524">
    <property type="term" value="F:ATP binding"/>
    <property type="evidence" value="ECO:0007669"/>
    <property type="project" value="UniProtKB-KW"/>
</dbReference>
<dbReference type="SMART" id="SM00490">
    <property type="entry name" value="HELICc"/>
    <property type="match status" value="1"/>
</dbReference>
<evidence type="ECO:0000256" key="4">
    <source>
        <dbReference type="ARBA" id="ARBA00022806"/>
    </source>
</evidence>
<keyword evidence="10" id="KW-1185">Reference proteome</keyword>
<dbReference type="InterPro" id="IPR014001">
    <property type="entry name" value="Helicase_ATP-bd"/>
</dbReference>
<feature type="domain" description="Helicase C-terminal" evidence="8">
    <location>
        <begin position="216"/>
        <end position="394"/>
    </location>
</feature>
<dbReference type="InterPro" id="IPR007502">
    <property type="entry name" value="Helicase-assoc_dom"/>
</dbReference>
<gene>
    <name evidence="9" type="ORF">M408DRAFT_317215</name>
</gene>
<evidence type="ECO:0000256" key="5">
    <source>
        <dbReference type="ARBA" id="ARBA00022840"/>
    </source>
</evidence>
<evidence type="ECO:0000256" key="6">
    <source>
        <dbReference type="ARBA" id="ARBA00047984"/>
    </source>
</evidence>
<dbReference type="Pfam" id="PF21010">
    <property type="entry name" value="HA2_C"/>
    <property type="match status" value="1"/>
</dbReference>
<accession>A0A0C2WE19</accession>
<dbReference type="HOGENOM" id="CLU_001832_5_11_1"/>
<keyword evidence="4" id="KW-0347">Helicase</keyword>
<dbReference type="SMART" id="SM00382">
    <property type="entry name" value="AAA"/>
    <property type="match status" value="1"/>
</dbReference>
<evidence type="ECO:0000313" key="9">
    <source>
        <dbReference type="EMBL" id="KIM24688.1"/>
    </source>
</evidence>
<dbReference type="InterPro" id="IPR027417">
    <property type="entry name" value="P-loop_NTPase"/>
</dbReference>
<dbReference type="PANTHER" id="PTHR18934:SF118">
    <property type="entry name" value="ATP-DEPENDENT RNA HELICASE DHX33"/>
    <property type="match status" value="1"/>
</dbReference>
<dbReference type="GO" id="GO:0003725">
    <property type="term" value="F:double-stranded RNA binding"/>
    <property type="evidence" value="ECO:0007669"/>
    <property type="project" value="TreeGrafter"/>
</dbReference>
<dbReference type="FunFam" id="3.40.50.300:FF:000145">
    <property type="entry name" value="probable ATP-dependent RNA helicase DHX40"/>
    <property type="match status" value="1"/>
</dbReference>
<dbReference type="GO" id="GO:0016887">
    <property type="term" value="F:ATP hydrolysis activity"/>
    <property type="evidence" value="ECO:0007669"/>
    <property type="project" value="InterPro"/>
</dbReference>
<dbReference type="GO" id="GO:0005730">
    <property type="term" value="C:nucleolus"/>
    <property type="evidence" value="ECO:0007669"/>
    <property type="project" value="TreeGrafter"/>
</dbReference>
<dbReference type="EMBL" id="KN824321">
    <property type="protein sequence ID" value="KIM24688.1"/>
    <property type="molecule type" value="Genomic_DNA"/>
</dbReference>
<dbReference type="Pfam" id="PF00271">
    <property type="entry name" value="Helicase_C"/>
    <property type="match status" value="1"/>
</dbReference>
<protein>
    <recommendedName>
        <fullName evidence="1">RNA helicase</fullName>
        <ecNumber evidence="1">3.6.4.13</ecNumber>
    </recommendedName>
</protein>
<dbReference type="PROSITE" id="PS51194">
    <property type="entry name" value="HELICASE_CTER"/>
    <property type="match status" value="1"/>
</dbReference>
<dbReference type="InterPro" id="IPR003593">
    <property type="entry name" value="AAA+_ATPase"/>
</dbReference>
<dbReference type="SMART" id="SM00847">
    <property type="entry name" value="HA2"/>
    <property type="match status" value="1"/>
</dbReference>
<dbReference type="CDD" id="cd18791">
    <property type="entry name" value="SF2_C_RHA"/>
    <property type="match status" value="1"/>
</dbReference>
<evidence type="ECO:0000259" key="7">
    <source>
        <dbReference type="PROSITE" id="PS51192"/>
    </source>
</evidence>
<reference evidence="10" key="2">
    <citation type="submission" date="2015-01" db="EMBL/GenBank/DDBJ databases">
        <title>Evolutionary Origins and Diversification of the Mycorrhizal Mutualists.</title>
        <authorList>
            <consortium name="DOE Joint Genome Institute"/>
            <consortium name="Mycorrhizal Genomics Consortium"/>
            <person name="Kohler A."/>
            <person name="Kuo A."/>
            <person name="Nagy L.G."/>
            <person name="Floudas D."/>
            <person name="Copeland A."/>
            <person name="Barry K.W."/>
            <person name="Cichocki N."/>
            <person name="Veneault-Fourrey C."/>
            <person name="LaButti K."/>
            <person name="Lindquist E.A."/>
            <person name="Lipzen A."/>
            <person name="Lundell T."/>
            <person name="Morin E."/>
            <person name="Murat C."/>
            <person name="Riley R."/>
            <person name="Ohm R."/>
            <person name="Sun H."/>
            <person name="Tunlid A."/>
            <person name="Henrissat B."/>
            <person name="Grigoriev I.V."/>
            <person name="Hibbett D.S."/>
            <person name="Martin F."/>
        </authorList>
    </citation>
    <scope>NUCLEOTIDE SEQUENCE [LARGE SCALE GENOMIC DNA]</scope>
    <source>
        <strain evidence="10">MAFF 305830</strain>
    </source>
</reference>
<dbReference type="PANTHER" id="PTHR18934">
    <property type="entry name" value="ATP-DEPENDENT RNA HELICASE"/>
    <property type="match status" value="1"/>
</dbReference>
<name>A0A0C2WE19_SERVB</name>
<dbReference type="Pfam" id="PF13401">
    <property type="entry name" value="AAA_22"/>
    <property type="match status" value="1"/>
</dbReference>
<comment type="catalytic activity">
    <reaction evidence="6">
        <text>ATP + H2O = ADP + phosphate + H(+)</text>
        <dbReference type="Rhea" id="RHEA:13065"/>
        <dbReference type="ChEBI" id="CHEBI:15377"/>
        <dbReference type="ChEBI" id="CHEBI:15378"/>
        <dbReference type="ChEBI" id="CHEBI:30616"/>
        <dbReference type="ChEBI" id="CHEBI:43474"/>
        <dbReference type="ChEBI" id="CHEBI:456216"/>
        <dbReference type="EC" id="3.6.4.13"/>
    </reaction>
</comment>
<dbReference type="AlphaFoldDB" id="A0A0C2WE19"/>
<dbReference type="SMART" id="SM00487">
    <property type="entry name" value="DEXDc"/>
    <property type="match status" value="1"/>
</dbReference>
<dbReference type="EC" id="3.6.4.13" evidence="1"/>
<sequence>MMLKHVPLGKDAIVEAVRKNGSVVIIGEPGSGKTTQVPQFLLDAGIIAASGIIAITQPRKVAATTIARRVANERGVKVGDEVGYAVRFDDSSSSSTRIKFYTDGMLLREMLNDPHLSKCDVVIVDEAHERTVRTDVLLANLIRLQKERNEHGPPSSKGKETAARRPLKIIVMSASLQAERFSKYLAGAPILYVKGRQHPVKIYYTKEAQEDYLDSALRTFFQIHDEKESGDVLIFLPGQENIESLASTIRLYAKQRQLEGLKILVRPLYAALALQQQFRAFDPAPPNTRKCVIATNIAETSVTIPGIKFVIDCGLCNEKRYLAQSKGSGIERLSEVEISRSSAVQRAGRAGREGPGKCFRLYTEEAYKKLLPAPLPEIKRCDLKFAMLQQKSFGQDLENINFMDPPDRAAVISAHHTLVLLGALDQKSAITPTGRAMAKLPLEPSHARALIESQNQGCVKEMINIVSLLSASAVVFLDFSTSEEREAALAARSKFFHRSGDHMTLLNVFRAFDDIGTNNGGDDTSDDEGQAPLGKMDRKSWCKKQHINDRALIEAVKIRGQLQKSCIGAGMDINLSSGDDSEPVLRSLCRGLFHNTAIKRADGSYKSANMVSPVIKVHPASVLSDKKPSAIMYEELVRHESS</sequence>
<dbReference type="PROSITE" id="PS51192">
    <property type="entry name" value="HELICASE_ATP_BIND_1"/>
    <property type="match status" value="1"/>
</dbReference>
<dbReference type="Gene3D" id="1.20.120.1080">
    <property type="match status" value="1"/>
</dbReference>
<evidence type="ECO:0000256" key="1">
    <source>
        <dbReference type="ARBA" id="ARBA00012552"/>
    </source>
</evidence>
<keyword evidence="3" id="KW-0378">Hydrolase</keyword>
<feature type="domain" description="Helicase ATP-binding" evidence="7">
    <location>
        <begin position="14"/>
        <end position="194"/>
    </location>
</feature>
<organism evidence="9 10">
    <name type="scientific">Serendipita vermifera MAFF 305830</name>
    <dbReference type="NCBI Taxonomy" id="933852"/>
    <lineage>
        <taxon>Eukaryota</taxon>
        <taxon>Fungi</taxon>
        <taxon>Dikarya</taxon>
        <taxon>Basidiomycota</taxon>
        <taxon>Agaricomycotina</taxon>
        <taxon>Agaricomycetes</taxon>
        <taxon>Sebacinales</taxon>
        <taxon>Serendipitaceae</taxon>
        <taxon>Serendipita</taxon>
    </lineage>
</organism>
<dbReference type="InterPro" id="IPR001650">
    <property type="entry name" value="Helicase_C-like"/>
</dbReference>
<evidence type="ECO:0000313" key="10">
    <source>
        <dbReference type="Proteomes" id="UP000054097"/>
    </source>
</evidence>
<dbReference type="Gene3D" id="3.40.50.300">
    <property type="entry name" value="P-loop containing nucleotide triphosphate hydrolases"/>
    <property type="match status" value="2"/>
</dbReference>